<sequence>MSHGNGHRHPRNFLLDHAPQFGVKFGDGKSNRVKHIAEWIGTDHKMDNGLTPYAFMEYDVEHHDNCLNINLDETIKSVKCVDQTSQSLTLHFSKQQDLENFERSLVVHSTKLVGHCDDKQMFYRLVTDYDINLTGKKIEIYTRHLSLVHLFKNANVKFHSNAAHLLGSYSENVEMAPSSLSATTPATLVRRQRSIFSSIGNAFKSLVKTVVTVVKQVVTSVVDLGLKALGLYNTDIQKTGTIGMAITGKLGINLILKAEASGSYSYSNSYTPKGLSTTLGSFSFVIVIIPINIQLDAALSITFGLEFNIAASVTTGLSYSKSAKLGLQYTGETRGSGNLRISIHSKKLAGKNDHVVRDPHQAGRLLWLISYSQFDPATQEFHKPSVSVELTSSIQLGFEVSFTVTLEFVLTGTLGLTPYLTYDISVQQNSQNKSQYDATGVLSIHFDITVQGTLGIMIKGVAIGPKLTSPTYTLYAFTQQLLSISHYIGSGPPSPQITSTLVPVKGSSADSGS</sequence>
<organism evidence="1 3">
    <name type="scientific">Didymodactylos carnosus</name>
    <dbReference type="NCBI Taxonomy" id="1234261"/>
    <lineage>
        <taxon>Eukaryota</taxon>
        <taxon>Metazoa</taxon>
        <taxon>Spiralia</taxon>
        <taxon>Gnathifera</taxon>
        <taxon>Rotifera</taxon>
        <taxon>Eurotatoria</taxon>
        <taxon>Bdelloidea</taxon>
        <taxon>Philodinida</taxon>
        <taxon>Philodinidae</taxon>
        <taxon>Didymodactylos</taxon>
    </lineage>
</organism>
<dbReference type="EMBL" id="CAJNOQ010024460">
    <property type="protein sequence ID" value="CAF1527726.1"/>
    <property type="molecule type" value="Genomic_DNA"/>
</dbReference>
<dbReference type="Proteomes" id="UP000681722">
    <property type="component" value="Unassembled WGS sequence"/>
</dbReference>
<name>A0A815V9I0_9BILA</name>
<protein>
    <submittedName>
        <fullName evidence="1">Uncharacterized protein</fullName>
    </submittedName>
</protein>
<evidence type="ECO:0000313" key="2">
    <source>
        <dbReference type="EMBL" id="CAF4386864.1"/>
    </source>
</evidence>
<keyword evidence="3" id="KW-1185">Reference proteome</keyword>
<evidence type="ECO:0000313" key="3">
    <source>
        <dbReference type="Proteomes" id="UP000663829"/>
    </source>
</evidence>
<reference evidence="1" key="1">
    <citation type="submission" date="2021-02" db="EMBL/GenBank/DDBJ databases">
        <authorList>
            <person name="Nowell W R."/>
        </authorList>
    </citation>
    <scope>NUCLEOTIDE SEQUENCE</scope>
</reference>
<feature type="non-terminal residue" evidence="1">
    <location>
        <position position="1"/>
    </location>
</feature>
<comment type="caution">
    <text evidence="1">The sequence shown here is derived from an EMBL/GenBank/DDBJ whole genome shotgun (WGS) entry which is preliminary data.</text>
</comment>
<proteinExistence type="predicted"/>
<gene>
    <name evidence="1" type="ORF">GPM918_LOCUS37876</name>
    <name evidence="2" type="ORF">SRO942_LOCUS38663</name>
</gene>
<dbReference type="EMBL" id="CAJOBC010090032">
    <property type="protein sequence ID" value="CAF4386864.1"/>
    <property type="molecule type" value="Genomic_DNA"/>
</dbReference>
<evidence type="ECO:0000313" key="1">
    <source>
        <dbReference type="EMBL" id="CAF1527726.1"/>
    </source>
</evidence>
<dbReference type="AlphaFoldDB" id="A0A815V9I0"/>
<accession>A0A815V9I0</accession>
<dbReference type="Proteomes" id="UP000663829">
    <property type="component" value="Unassembled WGS sequence"/>
</dbReference>